<dbReference type="Pfam" id="PF01627">
    <property type="entry name" value="Hpt"/>
    <property type="match status" value="1"/>
</dbReference>
<dbReference type="RefSeq" id="WP_202065754.1">
    <property type="nucleotide sequence ID" value="NZ_JAEQMY010000145.1"/>
</dbReference>
<evidence type="ECO:0000256" key="1">
    <source>
        <dbReference type="ARBA" id="ARBA00000085"/>
    </source>
</evidence>
<dbReference type="Pfam" id="PF00072">
    <property type="entry name" value="Response_reg"/>
    <property type="match status" value="1"/>
</dbReference>
<keyword evidence="6" id="KW-0418">Kinase</keyword>
<dbReference type="InterPro" id="IPR036097">
    <property type="entry name" value="HisK_dim/P_sf"/>
</dbReference>
<sequence length="874" mass="95590">MREIAPLSRLSRNSLLWRFLLIGVVALAPLSAALLQFASDDRKQALKAASEKAEIIAANIVDDHNQLVQQAQDVLKYLIFAEEIRFRSPSCSKLLQHSVEMNQWIRSLRLSNPDGSDLCSARRFADHTETIKQTLFKNSMDGEAFVISELWIDPESQALGITAAAPVFEGQIFVGILSADIDSAVFRNSSSGYLSPDLGISMFVVDRNGALLGHHPPVDSLNSTRFLNTPAGQEISVGARETAGPAEVFGTPRLIASRTLPQLNATLAVGFSRTSVLAPTDKALRYRVVLISLIVTGSLVLGLLGVEWLILRPLRNLAEVVEALKRGDFSVQSPYKGFGEVRILERAFGRMAKAVADRERELLNAKNVAEKASELANVASKAKTDFLASMSHEIRTPLNGIIGYTECLLDEIKDSKQRRYSELIQVSASALLTVANDILDLSSIEAGQVRLLQAPFSLISLVDNTVSIVSSGAGKKGIPIKAEFDPRLPKTVVGDEARLRQILLNLLNNAVKFTHAGHIRAVVEHKGHIEAGERVRIWIIDTGIGIAPEQHERLFKRFSQGDPSIRREFGGTGLGLAISKRLVELMGGAIGVESEQGRGAKFWIELTLPRADELQSHDILTKIPVAAHPARILVAEDVDMNRELIEVLLRAAGHKLESVSNGVEVVAAVQSSHYDLVLMDIQMPSLDGITATRIIRELDHPMSKVPIIAMTANVLPQQVREFLEAGMNDHIGKPVKRDDLIRKLRRWLPADNCSASSGESHPLRAVFQQQALHELRGTIGSERAEQWIQRFTEQLGNTFARDQISAVDPRQIARDAHALTPQAALLGFIELAELCTALEQACLTAGNVPLILGRVCVEARAVRKFIAAGRLAAS</sequence>
<dbReference type="PRINTS" id="PR00344">
    <property type="entry name" value="BCTRLSENSOR"/>
</dbReference>
<evidence type="ECO:0000256" key="4">
    <source>
        <dbReference type="ARBA" id="ARBA00022553"/>
    </source>
</evidence>
<dbReference type="SUPFAM" id="SSF158472">
    <property type="entry name" value="HAMP domain-like"/>
    <property type="match status" value="1"/>
</dbReference>
<dbReference type="AlphaFoldDB" id="A0A936ZB13"/>
<dbReference type="Gene3D" id="1.20.120.160">
    <property type="entry name" value="HPT domain"/>
    <property type="match status" value="1"/>
</dbReference>
<dbReference type="Pfam" id="PF00512">
    <property type="entry name" value="HisKA"/>
    <property type="match status" value="1"/>
</dbReference>
<name>A0A936ZB13_9HYPH</name>
<dbReference type="EC" id="2.7.13.3" evidence="3"/>
<evidence type="ECO:0000313" key="14">
    <source>
        <dbReference type="Proteomes" id="UP000605848"/>
    </source>
</evidence>
<dbReference type="PANTHER" id="PTHR45339">
    <property type="entry name" value="HYBRID SIGNAL TRANSDUCTION HISTIDINE KINASE J"/>
    <property type="match status" value="1"/>
</dbReference>
<feature type="modified residue" description="4-aspartylphosphate" evidence="8">
    <location>
        <position position="680"/>
    </location>
</feature>
<dbReference type="Proteomes" id="UP000605848">
    <property type="component" value="Unassembled WGS sequence"/>
</dbReference>
<dbReference type="InterPro" id="IPR036890">
    <property type="entry name" value="HATPase_C_sf"/>
</dbReference>
<keyword evidence="14" id="KW-1185">Reference proteome</keyword>
<dbReference type="GO" id="GO:0005886">
    <property type="term" value="C:plasma membrane"/>
    <property type="evidence" value="ECO:0007669"/>
    <property type="project" value="UniProtKB-SubCell"/>
</dbReference>
<dbReference type="InterPro" id="IPR036641">
    <property type="entry name" value="HPT_dom_sf"/>
</dbReference>
<dbReference type="InterPro" id="IPR011006">
    <property type="entry name" value="CheY-like_superfamily"/>
</dbReference>
<dbReference type="PANTHER" id="PTHR45339:SF5">
    <property type="entry name" value="HISTIDINE KINASE"/>
    <property type="match status" value="1"/>
</dbReference>
<dbReference type="Gene3D" id="3.40.50.2300">
    <property type="match status" value="1"/>
</dbReference>
<dbReference type="SUPFAM" id="SSF47384">
    <property type="entry name" value="Homodimeric domain of signal transducing histidine kinase"/>
    <property type="match status" value="1"/>
</dbReference>
<keyword evidence="5" id="KW-0808">Transferase</keyword>
<feature type="domain" description="HAMP" evidence="12">
    <location>
        <begin position="308"/>
        <end position="360"/>
    </location>
</feature>
<dbReference type="Gene3D" id="3.30.565.10">
    <property type="entry name" value="Histidine kinase-like ATPase, C-terminal domain"/>
    <property type="match status" value="1"/>
</dbReference>
<dbReference type="PROSITE" id="PS50885">
    <property type="entry name" value="HAMP"/>
    <property type="match status" value="1"/>
</dbReference>
<reference evidence="13" key="1">
    <citation type="submission" date="2021-01" db="EMBL/GenBank/DDBJ databases">
        <title>Microvirga sp.</title>
        <authorList>
            <person name="Kim M.K."/>
        </authorList>
    </citation>
    <scope>NUCLEOTIDE SEQUENCE</scope>
    <source>
        <strain evidence="13">5420S-16</strain>
    </source>
</reference>
<organism evidence="13 14">
    <name type="scientific">Microvirga aerilata</name>
    <dbReference type="NCBI Taxonomy" id="670292"/>
    <lineage>
        <taxon>Bacteria</taxon>
        <taxon>Pseudomonadati</taxon>
        <taxon>Pseudomonadota</taxon>
        <taxon>Alphaproteobacteria</taxon>
        <taxon>Hyphomicrobiales</taxon>
        <taxon>Methylobacteriaceae</taxon>
        <taxon>Microvirga</taxon>
    </lineage>
</organism>
<protein>
    <recommendedName>
        <fullName evidence="3">histidine kinase</fullName>
        <ecNumber evidence="3">2.7.13.3</ecNumber>
    </recommendedName>
</protein>
<dbReference type="SUPFAM" id="SSF52172">
    <property type="entry name" value="CheY-like"/>
    <property type="match status" value="1"/>
</dbReference>
<dbReference type="InterPro" id="IPR003594">
    <property type="entry name" value="HATPase_dom"/>
</dbReference>
<comment type="subcellular location">
    <subcellularLocation>
        <location evidence="2">Membrane</location>
    </subcellularLocation>
</comment>
<gene>
    <name evidence="13" type="ORF">JKG68_29730</name>
</gene>
<dbReference type="InterPro" id="IPR001789">
    <property type="entry name" value="Sig_transdc_resp-reg_receiver"/>
</dbReference>
<evidence type="ECO:0000256" key="3">
    <source>
        <dbReference type="ARBA" id="ARBA00012438"/>
    </source>
</evidence>
<dbReference type="Pfam" id="PF00672">
    <property type="entry name" value="HAMP"/>
    <property type="match status" value="1"/>
</dbReference>
<dbReference type="Gene3D" id="1.10.287.130">
    <property type="match status" value="1"/>
</dbReference>
<dbReference type="CDD" id="cd00082">
    <property type="entry name" value="HisKA"/>
    <property type="match status" value="1"/>
</dbReference>
<dbReference type="Pfam" id="PF02518">
    <property type="entry name" value="HATPase_c"/>
    <property type="match status" value="1"/>
</dbReference>
<evidence type="ECO:0000256" key="8">
    <source>
        <dbReference type="PROSITE-ProRule" id="PRU00169"/>
    </source>
</evidence>
<evidence type="ECO:0000256" key="7">
    <source>
        <dbReference type="ARBA" id="ARBA00023012"/>
    </source>
</evidence>
<dbReference type="SUPFAM" id="SSF47226">
    <property type="entry name" value="Histidine-containing phosphotransfer domain, HPT domain"/>
    <property type="match status" value="1"/>
</dbReference>
<dbReference type="FunFam" id="3.30.565.10:FF:000010">
    <property type="entry name" value="Sensor histidine kinase RcsC"/>
    <property type="match status" value="1"/>
</dbReference>
<feature type="transmembrane region" description="Helical" evidence="9">
    <location>
        <begin position="15"/>
        <end position="37"/>
    </location>
</feature>
<dbReference type="CDD" id="cd06225">
    <property type="entry name" value="HAMP"/>
    <property type="match status" value="1"/>
</dbReference>
<dbReference type="InterPro" id="IPR005467">
    <property type="entry name" value="His_kinase_dom"/>
</dbReference>
<dbReference type="SMART" id="SM00448">
    <property type="entry name" value="REC"/>
    <property type="match status" value="1"/>
</dbReference>
<dbReference type="GO" id="GO:0000155">
    <property type="term" value="F:phosphorelay sensor kinase activity"/>
    <property type="evidence" value="ECO:0007669"/>
    <property type="project" value="InterPro"/>
</dbReference>
<keyword evidence="7" id="KW-0902">Two-component regulatory system</keyword>
<dbReference type="GO" id="GO:0005524">
    <property type="term" value="F:ATP binding"/>
    <property type="evidence" value="ECO:0007669"/>
    <property type="project" value="UniProtKB-KW"/>
</dbReference>
<dbReference type="CDD" id="cd18773">
    <property type="entry name" value="PDC1_HK_sensor"/>
    <property type="match status" value="1"/>
</dbReference>
<keyword evidence="4 8" id="KW-0597">Phosphoprotein</keyword>
<keyword evidence="9" id="KW-1133">Transmembrane helix</keyword>
<feature type="transmembrane region" description="Helical" evidence="9">
    <location>
        <begin position="288"/>
        <end position="311"/>
    </location>
</feature>
<evidence type="ECO:0000259" key="11">
    <source>
        <dbReference type="PROSITE" id="PS50110"/>
    </source>
</evidence>
<keyword evidence="9" id="KW-0472">Membrane</keyword>
<dbReference type="InterPro" id="IPR003660">
    <property type="entry name" value="HAMP_dom"/>
</dbReference>
<dbReference type="CDD" id="cd17546">
    <property type="entry name" value="REC_hyHK_CKI1_RcsC-like"/>
    <property type="match status" value="1"/>
</dbReference>
<accession>A0A936ZB13</accession>
<dbReference type="SMART" id="SM00388">
    <property type="entry name" value="HisKA"/>
    <property type="match status" value="1"/>
</dbReference>
<dbReference type="SMART" id="SM00387">
    <property type="entry name" value="HATPase_c"/>
    <property type="match status" value="1"/>
</dbReference>
<dbReference type="SMART" id="SM00304">
    <property type="entry name" value="HAMP"/>
    <property type="match status" value="1"/>
</dbReference>
<comment type="caution">
    <text evidence="13">The sequence shown here is derived from an EMBL/GenBank/DDBJ whole genome shotgun (WGS) entry which is preliminary data.</text>
</comment>
<evidence type="ECO:0000313" key="13">
    <source>
        <dbReference type="EMBL" id="MBL0408078.1"/>
    </source>
</evidence>
<evidence type="ECO:0000256" key="2">
    <source>
        <dbReference type="ARBA" id="ARBA00004370"/>
    </source>
</evidence>
<dbReference type="InterPro" id="IPR003661">
    <property type="entry name" value="HisK_dim/P_dom"/>
</dbReference>
<dbReference type="PROSITE" id="PS50110">
    <property type="entry name" value="RESPONSE_REGULATORY"/>
    <property type="match status" value="1"/>
</dbReference>
<dbReference type="PROSITE" id="PS50109">
    <property type="entry name" value="HIS_KIN"/>
    <property type="match status" value="1"/>
</dbReference>
<dbReference type="CDD" id="cd16922">
    <property type="entry name" value="HATPase_EvgS-ArcB-TorS-like"/>
    <property type="match status" value="1"/>
</dbReference>
<dbReference type="Gene3D" id="3.30.450.20">
    <property type="entry name" value="PAS domain"/>
    <property type="match status" value="1"/>
</dbReference>
<evidence type="ECO:0000259" key="10">
    <source>
        <dbReference type="PROSITE" id="PS50109"/>
    </source>
</evidence>
<dbReference type="EMBL" id="JAEQMY010000145">
    <property type="protein sequence ID" value="MBL0408078.1"/>
    <property type="molecule type" value="Genomic_DNA"/>
</dbReference>
<evidence type="ECO:0000256" key="9">
    <source>
        <dbReference type="SAM" id="Phobius"/>
    </source>
</evidence>
<evidence type="ECO:0000259" key="12">
    <source>
        <dbReference type="PROSITE" id="PS50885"/>
    </source>
</evidence>
<proteinExistence type="predicted"/>
<comment type="catalytic activity">
    <reaction evidence="1">
        <text>ATP + protein L-histidine = ADP + protein N-phospho-L-histidine.</text>
        <dbReference type="EC" id="2.7.13.3"/>
    </reaction>
</comment>
<evidence type="ECO:0000256" key="5">
    <source>
        <dbReference type="ARBA" id="ARBA00022679"/>
    </source>
</evidence>
<feature type="domain" description="Histidine kinase" evidence="10">
    <location>
        <begin position="389"/>
        <end position="610"/>
    </location>
</feature>
<dbReference type="SUPFAM" id="SSF55874">
    <property type="entry name" value="ATPase domain of HSP90 chaperone/DNA topoisomerase II/histidine kinase"/>
    <property type="match status" value="1"/>
</dbReference>
<dbReference type="Gene3D" id="6.10.340.10">
    <property type="match status" value="1"/>
</dbReference>
<feature type="domain" description="Response regulatory" evidence="11">
    <location>
        <begin position="631"/>
        <end position="748"/>
    </location>
</feature>
<dbReference type="InterPro" id="IPR004358">
    <property type="entry name" value="Sig_transdc_His_kin-like_C"/>
</dbReference>
<keyword evidence="9" id="KW-0812">Transmembrane</keyword>
<evidence type="ECO:0000256" key="6">
    <source>
        <dbReference type="ARBA" id="ARBA00022777"/>
    </source>
</evidence>
<dbReference type="InterPro" id="IPR008207">
    <property type="entry name" value="Sig_transdc_His_kin_Hpt_dom"/>
</dbReference>